<comment type="similarity">
    <text evidence="1">Belongs to the glycosyl hydrolase 2 family.</text>
</comment>
<dbReference type="PANTHER" id="PTHR42732:SF2">
    <property type="entry name" value="BETA-MANNOSIDASE"/>
    <property type="match status" value="1"/>
</dbReference>
<keyword evidence="3" id="KW-0326">Glycosidase</keyword>
<reference evidence="6" key="1">
    <citation type="submission" date="2020-10" db="EMBL/GenBank/DDBJ databases">
        <authorList>
            <person name="Gilroy R."/>
        </authorList>
    </citation>
    <scope>NUCLEOTIDE SEQUENCE</scope>
    <source>
        <strain evidence="6">9366</strain>
    </source>
</reference>
<sequence length="587" mass="67026">MERSGYTILNGYWEYGIISASEYVRLKGKTDIKAGKILVPFSPECDASGVGRILDFNEVLIYRTSFKYSGRERILLHFEAVDEKCEVFVNGVSQGVHEGGYLPFSFDVTDACKEGENALEVHVVDFTDKSPAPKGKQTLSRGGIWYTPQSGIWGTVWTEEVPDEYIKNVLCLADPDRAEVNVRISGAGDLGAVNIRIYDEGRQIAELDGGAGDNVIKLPGVKFWSPDSPFLYKVRIKSGKDSVSSYFAMRKVELCTDARGFKRVKLNGEYIFQSGVLDQGYYPEGMLTPPSDRAMINDIQKMKDCGFNMIRKHIKIEPARWYYHCDRLGMLVWQDMVSGGGKYNFAVIGALPFLGIMLDDTKRYKAFAREDAKERENYKKFVGETVEYLRAFPSIILWCIFNEGWGQFDSVAMTDYVRSLDPTRLIDSVSGWHDQGKQYYDFKSYHIYFRAFRMPKEEKRCVILSEFGGYSMPVEGHMQMPHKIFGYKIFRDEGTLRENIDKLYTREVIPAVQQGLCAAVYTQLSDVEEEINGILTYDRKVNKAGRELLNNINDRLYFEHEAYTKNYDRRVEEYIAAGEAGGDPFEE</sequence>
<evidence type="ECO:0000256" key="2">
    <source>
        <dbReference type="ARBA" id="ARBA00022801"/>
    </source>
</evidence>
<evidence type="ECO:0000256" key="1">
    <source>
        <dbReference type="ARBA" id="ARBA00007401"/>
    </source>
</evidence>
<proteinExistence type="inferred from homology"/>
<evidence type="ECO:0000259" key="4">
    <source>
        <dbReference type="Pfam" id="PF02836"/>
    </source>
</evidence>
<dbReference type="InterPro" id="IPR036156">
    <property type="entry name" value="Beta-gal/glucu_dom_sf"/>
</dbReference>
<comment type="caution">
    <text evidence="6">The sequence shown here is derived from an EMBL/GenBank/DDBJ whole genome shotgun (WGS) entry which is preliminary data.</text>
</comment>
<evidence type="ECO:0000256" key="3">
    <source>
        <dbReference type="ARBA" id="ARBA00023295"/>
    </source>
</evidence>
<dbReference type="Gene3D" id="2.60.120.260">
    <property type="entry name" value="Galactose-binding domain-like"/>
    <property type="match status" value="1"/>
</dbReference>
<dbReference type="SUPFAM" id="SSF51445">
    <property type="entry name" value="(Trans)glycosidases"/>
    <property type="match status" value="1"/>
</dbReference>
<reference evidence="6" key="2">
    <citation type="journal article" date="2021" name="PeerJ">
        <title>Extensive microbial diversity within the chicken gut microbiome revealed by metagenomics and culture.</title>
        <authorList>
            <person name="Gilroy R."/>
            <person name="Ravi A."/>
            <person name="Getino M."/>
            <person name="Pursley I."/>
            <person name="Horton D.L."/>
            <person name="Alikhan N.F."/>
            <person name="Baker D."/>
            <person name="Gharbi K."/>
            <person name="Hall N."/>
            <person name="Watson M."/>
            <person name="Adriaenssens E.M."/>
            <person name="Foster-Nyarko E."/>
            <person name="Jarju S."/>
            <person name="Secka A."/>
            <person name="Antonio M."/>
            <person name="Oren A."/>
            <person name="Chaudhuri R.R."/>
            <person name="La Ragione R."/>
            <person name="Hildebrand F."/>
            <person name="Pallen M.J."/>
        </authorList>
    </citation>
    <scope>NUCLEOTIDE SEQUENCE</scope>
    <source>
        <strain evidence="6">9366</strain>
    </source>
</reference>
<feature type="domain" description="Glycosyl hydrolases family 2 sugar binding" evidence="5">
    <location>
        <begin position="69"/>
        <end position="129"/>
    </location>
</feature>
<dbReference type="GO" id="GO:0005975">
    <property type="term" value="P:carbohydrate metabolic process"/>
    <property type="evidence" value="ECO:0007669"/>
    <property type="project" value="InterPro"/>
</dbReference>
<dbReference type="SUPFAM" id="SSF49303">
    <property type="entry name" value="beta-Galactosidase/glucuronidase domain"/>
    <property type="match status" value="1"/>
</dbReference>
<dbReference type="InterPro" id="IPR006104">
    <property type="entry name" value="Glyco_hydro_2_N"/>
</dbReference>
<dbReference type="InterPro" id="IPR008979">
    <property type="entry name" value="Galactose-bd-like_sf"/>
</dbReference>
<dbReference type="InterPro" id="IPR051913">
    <property type="entry name" value="GH2_Domain-Containing"/>
</dbReference>
<accession>A0A9D1MMP1</accession>
<dbReference type="InterPro" id="IPR017853">
    <property type="entry name" value="GH"/>
</dbReference>
<dbReference type="Proteomes" id="UP000824145">
    <property type="component" value="Unassembled WGS sequence"/>
</dbReference>
<dbReference type="InterPro" id="IPR013783">
    <property type="entry name" value="Ig-like_fold"/>
</dbReference>
<dbReference type="PANTHER" id="PTHR42732">
    <property type="entry name" value="BETA-GALACTOSIDASE"/>
    <property type="match status" value="1"/>
</dbReference>
<dbReference type="Pfam" id="PF02837">
    <property type="entry name" value="Glyco_hydro_2_N"/>
    <property type="match status" value="1"/>
</dbReference>
<evidence type="ECO:0000313" key="6">
    <source>
        <dbReference type="EMBL" id="HIU63107.1"/>
    </source>
</evidence>
<dbReference type="InterPro" id="IPR006103">
    <property type="entry name" value="Glyco_hydro_2_cat"/>
</dbReference>
<protein>
    <submittedName>
        <fullName evidence="6">Glycoside hydrolase family 2</fullName>
    </submittedName>
</protein>
<dbReference type="SUPFAM" id="SSF49785">
    <property type="entry name" value="Galactose-binding domain-like"/>
    <property type="match status" value="1"/>
</dbReference>
<dbReference type="Gene3D" id="3.20.20.80">
    <property type="entry name" value="Glycosidases"/>
    <property type="match status" value="1"/>
</dbReference>
<dbReference type="GO" id="GO:0004553">
    <property type="term" value="F:hydrolase activity, hydrolyzing O-glycosyl compounds"/>
    <property type="evidence" value="ECO:0007669"/>
    <property type="project" value="InterPro"/>
</dbReference>
<name>A0A9D1MMP1_9FIRM</name>
<dbReference type="Gene3D" id="2.60.40.10">
    <property type="entry name" value="Immunoglobulins"/>
    <property type="match status" value="1"/>
</dbReference>
<dbReference type="AlphaFoldDB" id="A0A9D1MMP1"/>
<gene>
    <name evidence="6" type="ORF">IAB07_05025</name>
</gene>
<organism evidence="6 7">
    <name type="scientific">Candidatus Caccalectryoclostridium excrementigallinarum</name>
    <dbReference type="NCBI Taxonomy" id="2840710"/>
    <lineage>
        <taxon>Bacteria</taxon>
        <taxon>Bacillati</taxon>
        <taxon>Bacillota</taxon>
        <taxon>Clostridia</taxon>
        <taxon>Christensenellales</taxon>
        <taxon>Christensenellaceae</taxon>
        <taxon>Christensenellaceae incertae sedis</taxon>
        <taxon>Candidatus Caccalectryoclostridium</taxon>
    </lineage>
</organism>
<evidence type="ECO:0000313" key="7">
    <source>
        <dbReference type="Proteomes" id="UP000824145"/>
    </source>
</evidence>
<evidence type="ECO:0000259" key="5">
    <source>
        <dbReference type="Pfam" id="PF02837"/>
    </source>
</evidence>
<dbReference type="Pfam" id="PF02836">
    <property type="entry name" value="Glyco_hydro_2_C"/>
    <property type="match status" value="1"/>
</dbReference>
<keyword evidence="2 6" id="KW-0378">Hydrolase</keyword>
<feature type="domain" description="Glycoside hydrolase family 2 catalytic" evidence="4">
    <location>
        <begin position="293"/>
        <end position="547"/>
    </location>
</feature>
<dbReference type="EMBL" id="DVNJ01000029">
    <property type="protein sequence ID" value="HIU63107.1"/>
    <property type="molecule type" value="Genomic_DNA"/>
</dbReference>